<feature type="compositionally biased region" description="Basic and acidic residues" evidence="1">
    <location>
        <begin position="64"/>
        <end position="73"/>
    </location>
</feature>
<evidence type="ECO:0000256" key="1">
    <source>
        <dbReference type="SAM" id="MobiDB-lite"/>
    </source>
</evidence>
<gene>
    <name evidence="2" type="ORF">JAO74_03705</name>
</gene>
<accession>A0ABS0XLJ4</accession>
<evidence type="ECO:0000313" key="3">
    <source>
        <dbReference type="Proteomes" id="UP000640426"/>
    </source>
</evidence>
<name>A0ABS0XLJ4_9SPHN</name>
<feature type="region of interest" description="Disordered" evidence="1">
    <location>
        <begin position="45"/>
        <end position="73"/>
    </location>
</feature>
<reference evidence="3" key="1">
    <citation type="submission" date="2020-12" db="EMBL/GenBank/DDBJ databases">
        <title>Hymenobacter sp.</title>
        <authorList>
            <person name="Kim M.K."/>
        </authorList>
    </citation>
    <scope>NUCLEOTIDE SEQUENCE [LARGE SCALE GENOMIC DNA]</scope>
    <source>
        <strain evidence="3">BT553</strain>
    </source>
</reference>
<comment type="caution">
    <text evidence="2">The sequence shown here is derived from an EMBL/GenBank/DDBJ whole genome shotgun (WGS) entry which is preliminary data.</text>
</comment>
<dbReference type="RefSeq" id="WP_199035293.1">
    <property type="nucleotide sequence ID" value="NZ_JAELXS010000002.1"/>
</dbReference>
<proteinExistence type="predicted"/>
<evidence type="ECO:0000313" key="2">
    <source>
        <dbReference type="EMBL" id="MBJ6120895.1"/>
    </source>
</evidence>
<dbReference type="Proteomes" id="UP000640426">
    <property type="component" value="Unassembled WGS sequence"/>
</dbReference>
<protein>
    <submittedName>
        <fullName evidence="2">Uncharacterized protein</fullName>
    </submittedName>
</protein>
<dbReference type="EMBL" id="JAELXS010000002">
    <property type="protein sequence ID" value="MBJ6120895.1"/>
    <property type="molecule type" value="Genomic_DNA"/>
</dbReference>
<keyword evidence="3" id="KW-1185">Reference proteome</keyword>
<organism evidence="2 3">
    <name type="scientific">Sphingomonas mollis</name>
    <dbReference type="NCBI Taxonomy" id="2795726"/>
    <lineage>
        <taxon>Bacteria</taxon>
        <taxon>Pseudomonadati</taxon>
        <taxon>Pseudomonadota</taxon>
        <taxon>Alphaproteobacteria</taxon>
        <taxon>Sphingomonadales</taxon>
        <taxon>Sphingomonadaceae</taxon>
        <taxon>Sphingomonas</taxon>
    </lineage>
</organism>
<sequence>MEVIITNALRECRQAAAKAAMLRASIIAAMHSQYPIHTDYDRGYAQGRQDAARAIREAPSPMGGEDRPKGESK</sequence>